<evidence type="ECO:0000313" key="3">
    <source>
        <dbReference type="EMBL" id="PKD43813.1"/>
    </source>
</evidence>
<dbReference type="PANTHER" id="PTHR47618">
    <property type="entry name" value="BIFUNCTIONAL OLIGORIBONUCLEASE AND PAP PHOSPHATASE NRNA"/>
    <property type="match status" value="1"/>
</dbReference>
<reference evidence="3 4" key="1">
    <citation type="submission" date="2017-11" db="EMBL/GenBank/DDBJ databases">
        <title>Rhodohalobacter 15182 sp. nov., isolated from a salt lake.</title>
        <authorList>
            <person name="Han S."/>
        </authorList>
    </citation>
    <scope>NUCLEOTIDE SEQUENCE [LARGE SCALE GENOMIC DNA]</scope>
    <source>
        <strain evidence="3 4">15182</strain>
    </source>
</reference>
<dbReference type="InterPro" id="IPR003156">
    <property type="entry name" value="DHHA1_dom"/>
</dbReference>
<dbReference type="Proteomes" id="UP000233398">
    <property type="component" value="Unassembled WGS sequence"/>
</dbReference>
<dbReference type="Pfam" id="PF02272">
    <property type="entry name" value="DHHA1"/>
    <property type="match status" value="1"/>
</dbReference>
<dbReference type="InterPro" id="IPR038763">
    <property type="entry name" value="DHH_sf"/>
</dbReference>
<dbReference type="EMBL" id="PISP01000002">
    <property type="protein sequence ID" value="PKD43813.1"/>
    <property type="molecule type" value="Genomic_DNA"/>
</dbReference>
<sequence>MFKEFIKKIKKYKRIGVVSHIRPDGDCIGSQVGLSIWLEKNGFEVDAFNDDDVPVNLEWLTEYFPIQSLDIEKIKKCDLIILVDGNALHRFSHIESWTKELDVPFWMIDHHPDPNDEFDLQVSVPGASSTCELIYNLYNESNIEQLEKSAAMALYTGIITDTGSLQFDSVTPKTLEAVADILRRGDFKPNVVAEQVFSTKTESQYKLLSLALGTIQLYESNQIATMYVTQEMLEETQTTNSDTEGFVNYPLSIAGVKAAVLLKDLAEEGVKMSLRSRSNVDVNVWARELDGGGHQKAAGAWHPGPLEKTIEDVISIGKKQLNQIETT</sequence>
<dbReference type="GO" id="GO:0003676">
    <property type="term" value="F:nucleic acid binding"/>
    <property type="evidence" value="ECO:0007669"/>
    <property type="project" value="InterPro"/>
</dbReference>
<dbReference type="InterPro" id="IPR001667">
    <property type="entry name" value="DDH_dom"/>
</dbReference>
<dbReference type="RefSeq" id="WP_101073352.1">
    <property type="nucleotide sequence ID" value="NZ_PISP01000002.1"/>
</dbReference>
<organism evidence="3 4">
    <name type="scientific">Rhodohalobacter barkolensis</name>
    <dbReference type="NCBI Taxonomy" id="2053187"/>
    <lineage>
        <taxon>Bacteria</taxon>
        <taxon>Pseudomonadati</taxon>
        <taxon>Balneolota</taxon>
        <taxon>Balneolia</taxon>
        <taxon>Balneolales</taxon>
        <taxon>Balneolaceae</taxon>
        <taxon>Rhodohalobacter</taxon>
    </lineage>
</organism>
<proteinExistence type="predicted"/>
<dbReference type="OrthoDB" id="9803668at2"/>
<evidence type="ECO:0000259" key="1">
    <source>
        <dbReference type="Pfam" id="PF01368"/>
    </source>
</evidence>
<dbReference type="AlphaFoldDB" id="A0A2N0VHZ3"/>
<feature type="domain" description="DHHA1" evidence="2">
    <location>
        <begin position="228"/>
        <end position="308"/>
    </location>
</feature>
<dbReference type="InterPro" id="IPR051319">
    <property type="entry name" value="Oligoribo/pAp-PDE_c-di-AMP_PDE"/>
</dbReference>
<dbReference type="SUPFAM" id="SSF64182">
    <property type="entry name" value="DHH phosphoesterases"/>
    <property type="match status" value="1"/>
</dbReference>
<feature type="domain" description="DDH" evidence="1">
    <location>
        <begin position="14"/>
        <end position="158"/>
    </location>
</feature>
<comment type="caution">
    <text evidence="3">The sequence shown here is derived from an EMBL/GenBank/DDBJ whole genome shotgun (WGS) entry which is preliminary data.</text>
</comment>
<protein>
    <submittedName>
        <fullName evidence="3">Bifunctional oligoribonuclease/PAP phosphatase NrnA</fullName>
    </submittedName>
</protein>
<dbReference type="PANTHER" id="PTHR47618:SF1">
    <property type="entry name" value="BIFUNCTIONAL OLIGORIBONUCLEASE AND PAP PHOSPHATASE NRNA"/>
    <property type="match status" value="1"/>
</dbReference>
<name>A0A2N0VHZ3_9BACT</name>
<evidence type="ECO:0000259" key="2">
    <source>
        <dbReference type="Pfam" id="PF02272"/>
    </source>
</evidence>
<dbReference type="Pfam" id="PF01368">
    <property type="entry name" value="DHH"/>
    <property type="match status" value="1"/>
</dbReference>
<dbReference type="Gene3D" id="3.10.310.30">
    <property type="match status" value="1"/>
</dbReference>
<accession>A0A2N0VHZ3</accession>
<evidence type="ECO:0000313" key="4">
    <source>
        <dbReference type="Proteomes" id="UP000233398"/>
    </source>
</evidence>
<keyword evidence="4" id="KW-1185">Reference proteome</keyword>
<gene>
    <name evidence="3" type="ORF">CWD77_09650</name>
</gene>
<dbReference type="Gene3D" id="3.90.1640.10">
    <property type="entry name" value="inorganic pyrophosphatase (n-terminal core)"/>
    <property type="match status" value="1"/>
</dbReference>